<dbReference type="OrthoDB" id="2087003at2"/>
<evidence type="ECO:0000313" key="2">
    <source>
        <dbReference type="Proteomes" id="UP000287872"/>
    </source>
</evidence>
<dbReference type="RefSeq" id="WP_125006309.1">
    <property type="nucleotide sequence ID" value="NZ_BHYK01000055.1"/>
</dbReference>
<sequence>MSPLSKEIIEKLNKEEDIIVLGEVLDFYEYLRDKKNKKLKNKWLDIDEDEPTKDENQLCQQYKKSEEKFIPLEELIKELNLDGE</sequence>
<evidence type="ECO:0000313" key="1">
    <source>
        <dbReference type="EMBL" id="GCD13083.1"/>
    </source>
</evidence>
<reference evidence="1 2" key="1">
    <citation type="submission" date="2018-11" db="EMBL/GenBank/DDBJ databases">
        <title>Genome sequencing and assembly of Clostridium tagluense strain A121.</title>
        <authorList>
            <person name="Murakami T."/>
            <person name="Segawa T."/>
            <person name="Shcherbakova V.A."/>
            <person name="Mori H."/>
            <person name="Yoshimura Y."/>
        </authorList>
    </citation>
    <scope>NUCLEOTIDE SEQUENCE [LARGE SCALE GENOMIC DNA]</scope>
    <source>
        <strain evidence="1 2">A121</strain>
    </source>
</reference>
<name>A0A401UU60_9CLOT</name>
<proteinExistence type="predicted"/>
<keyword evidence="2" id="KW-1185">Reference proteome</keyword>
<protein>
    <submittedName>
        <fullName evidence="1">Uncharacterized protein</fullName>
    </submittedName>
</protein>
<dbReference type="EMBL" id="BHYK01000055">
    <property type="protein sequence ID" value="GCD13083.1"/>
    <property type="molecule type" value="Genomic_DNA"/>
</dbReference>
<gene>
    <name evidence="1" type="ORF">Ctaglu_47060</name>
</gene>
<dbReference type="Proteomes" id="UP000287872">
    <property type="component" value="Unassembled WGS sequence"/>
</dbReference>
<dbReference type="AlphaFoldDB" id="A0A401UU60"/>
<organism evidence="1 2">
    <name type="scientific">Clostridium tagluense</name>
    <dbReference type="NCBI Taxonomy" id="360422"/>
    <lineage>
        <taxon>Bacteria</taxon>
        <taxon>Bacillati</taxon>
        <taxon>Bacillota</taxon>
        <taxon>Clostridia</taxon>
        <taxon>Eubacteriales</taxon>
        <taxon>Clostridiaceae</taxon>
        <taxon>Clostridium</taxon>
    </lineage>
</organism>
<accession>A0A401UU60</accession>
<comment type="caution">
    <text evidence="1">The sequence shown here is derived from an EMBL/GenBank/DDBJ whole genome shotgun (WGS) entry which is preliminary data.</text>
</comment>